<dbReference type="RefSeq" id="WP_074845627.1">
    <property type="nucleotide sequence ID" value="NZ_FNSU01000002.1"/>
</dbReference>
<evidence type="ECO:0000313" key="1">
    <source>
        <dbReference type="EMBL" id="TWR56158.1"/>
    </source>
</evidence>
<accession>A0A9X9BR70</accession>
<comment type="caution">
    <text evidence="1">The sequence shown here is derived from an EMBL/GenBank/DDBJ whole genome shotgun (WGS) entry which is preliminary data.</text>
</comment>
<proteinExistence type="predicted"/>
<sequence>MDRKNGRQYLAFGRSIDFCISNQLASAELRIAFQLLLMPLPQMSLDQWPNPEFAAIYHVRTLEQLHIVF</sequence>
<dbReference type="Proteomes" id="UP000316123">
    <property type="component" value="Unassembled WGS sequence"/>
</dbReference>
<dbReference type="GO" id="GO:0004497">
    <property type="term" value="F:monooxygenase activity"/>
    <property type="evidence" value="ECO:0007669"/>
    <property type="project" value="InterPro"/>
</dbReference>
<dbReference type="EMBL" id="VFEQ01000014">
    <property type="protein sequence ID" value="TWR56158.1"/>
    <property type="molecule type" value="Genomic_DNA"/>
</dbReference>
<evidence type="ECO:0000313" key="2">
    <source>
        <dbReference type="Proteomes" id="UP000316123"/>
    </source>
</evidence>
<dbReference type="InterPro" id="IPR036396">
    <property type="entry name" value="Cyt_P450_sf"/>
</dbReference>
<protein>
    <submittedName>
        <fullName evidence="1">Uncharacterized protein</fullName>
    </submittedName>
</protein>
<dbReference type="Gene3D" id="1.10.630.10">
    <property type="entry name" value="Cytochrome P450"/>
    <property type="match status" value="1"/>
</dbReference>
<dbReference type="SUPFAM" id="SSF48264">
    <property type="entry name" value="Cytochrome P450"/>
    <property type="match status" value="1"/>
</dbReference>
<gene>
    <name evidence="1" type="ORF">FIV41_20425</name>
</gene>
<organism evidence="1 2">
    <name type="scientific">Pseudomonas marginalis</name>
    <name type="common">Pseudomonas panacis</name>
    <dbReference type="NCBI Taxonomy" id="298"/>
    <lineage>
        <taxon>Bacteria</taxon>
        <taxon>Pseudomonadati</taxon>
        <taxon>Pseudomonadota</taxon>
        <taxon>Gammaproteobacteria</taxon>
        <taxon>Pseudomonadales</taxon>
        <taxon>Pseudomonadaceae</taxon>
        <taxon>Pseudomonas</taxon>
    </lineage>
</organism>
<dbReference type="GO" id="GO:0005506">
    <property type="term" value="F:iron ion binding"/>
    <property type="evidence" value="ECO:0007669"/>
    <property type="project" value="InterPro"/>
</dbReference>
<dbReference type="GO" id="GO:0016705">
    <property type="term" value="F:oxidoreductase activity, acting on paired donors, with incorporation or reduction of molecular oxygen"/>
    <property type="evidence" value="ECO:0007669"/>
    <property type="project" value="InterPro"/>
</dbReference>
<dbReference type="AlphaFoldDB" id="A0A9X9BR70"/>
<name>A0A9X9BR70_PSEMA</name>
<reference evidence="1 2" key="1">
    <citation type="submission" date="2019-06" db="EMBL/GenBank/DDBJ databases">
        <title>Pseudomonas bimorpha sp. nov. isolated from bovine raw milk and skim milk concentrate.</title>
        <authorList>
            <person name="Hofmann K."/>
            <person name="Huptas C."/>
            <person name="Doll E."/>
            <person name="Scherer S."/>
            <person name="Wenning M."/>
        </authorList>
    </citation>
    <scope>NUCLEOTIDE SEQUENCE [LARGE SCALE GENOMIC DNA]</scope>
    <source>
        <strain evidence="1 2">DSM 13124</strain>
    </source>
</reference>
<dbReference type="OrthoDB" id="4258484at2"/>
<dbReference type="GO" id="GO:0020037">
    <property type="term" value="F:heme binding"/>
    <property type="evidence" value="ECO:0007669"/>
    <property type="project" value="InterPro"/>
</dbReference>